<protein>
    <recommendedName>
        <fullName evidence="1">Histidine kinase domain-containing protein</fullName>
    </recommendedName>
</protein>
<dbReference type="SUPFAM" id="SSF55874">
    <property type="entry name" value="ATPase domain of HSP90 chaperone/DNA topoisomerase II/histidine kinase"/>
    <property type="match status" value="1"/>
</dbReference>
<gene>
    <name evidence="2" type="ORF">A45J_1286</name>
</gene>
<dbReference type="PROSITE" id="PS50109">
    <property type="entry name" value="HIS_KIN"/>
    <property type="match status" value="1"/>
</dbReference>
<dbReference type="Pfam" id="PF02518">
    <property type="entry name" value="HATPase_c"/>
    <property type="match status" value="1"/>
</dbReference>
<evidence type="ECO:0000313" key="2">
    <source>
        <dbReference type="EMBL" id="GER93540.1"/>
    </source>
</evidence>
<dbReference type="SMART" id="SM00387">
    <property type="entry name" value="HATPase_c"/>
    <property type="match status" value="1"/>
</dbReference>
<dbReference type="InterPro" id="IPR005467">
    <property type="entry name" value="His_kinase_dom"/>
</dbReference>
<dbReference type="PANTHER" id="PTHR43065:SF42">
    <property type="entry name" value="TWO-COMPONENT SENSOR PPRA"/>
    <property type="match status" value="1"/>
</dbReference>
<dbReference type="Gene3D" id="3.30.565.10">
    <property type="entry name" value="Histidine kinase-like ATPase, C-terminal domain"/>
    <property type="match status" value="1"/>
</dbReference>
<dbReference type="PANTHER" id="PTHR43065">
    <property type="entry name" value="SENSOR HISTIDINE KINASE"/>
    <property type="match status" value="1"/>
</dbReference>
<proteinExistence type="predicted"/>
<reference evidence="2" key="1">
    <citation type="submission" date="2019-10" db="EMBL/GenBank/DDBJ databases">
        <title>Metagenomic sequencing of thiosulfate-disproportionating enrichment culture.</title>
        <authorList>
            <person name="Umezawa K."/>
            <person name="Kojima H."/>
            <person name="Fukui M."/>
        </authorList>
    </citation>
    <scope>NUCLEOTIDE SEQUENCE</scope>
    <source>
        <strain evidence="2">45J</strain>
    </source>
</reference>
<feature type="domain" description="Histidine kinase" evidence="1">
    <location>
        <begin position="1"/>
        <end position="145"/>
    </location>
</feature>
<dbReference type="AlphaFoldDB" id="A0A5J4L3U6"/>
<evidence type="ECO:0000259" key="1">
    <source>
        <dbReference type="PROSITE" id="PS50109"/>
    </source>
</evidence>
<dbReference type="InterPro" id="IPR003594">
    <property type="entry name" value="HATPase_dom"/>
</dbReference>
<sequence length="163" mass="18427">MTIAEKASRLAKDLTHQLFTFAKIGEPVKKVTSINEIIKDAANLTPTDFKANCEVFMPDNLWFVDVDKGQMSRVFHNLIINAKEAMPRGGTIKINAENTHISTKDGLPLREGKYIKISIEDQGHGIPRKNLQKIFDPYFTTKQRGNKSCFKAINHILNTLLNM</sequence>
<comment type="caution">
    <text evidence="2">The sequence shown here is derived from an EMBL/GenBank/DDBJ whole genome shotgun (WGS) entry which is preliminary data.</text>
</comment>
<accession>A0A5J4L3U6</accession>
<name>A0A5J4L3U6_9ZZZZ</name>
<organism evidence="2">
    <name type="scientific">hot springs metagenome</name>
    <dbReference type="NCBI Taxonomy" id="433727"/>
    <lineage>
        <taxon>unclassified sequences</taxon>
        <taxon>metagenomes</taxon>
        <taxon>ecological metagenomes</taxon>
    </lineage>
</organism>
<dbReference type="InterPro" id="IPR036890">
    <property type="entry name" value="HATPase_C_sf"/>
</dbReference>
<dbReference type="EMBL" id="BLAB01000001">
    <property type="protein sequence ID" value="GER93540.1"/>
    <property type="molecule type" value="Genomic_DNA"/>
</dbReference>